<dbReference type="AlphaFoldDB" id="A0A9E4K3M6"/>
<reference evidence="11" key="1">
    <citation type="journal article" date="2021" name="Proc. Natl. Acad. Sci. U.S.A.">
        <title>Global biogeography of chemosynthetic symbionts reveals both localized and globally distributed symbiont groups. .</title>
        <authorList>
            <person name="Osvatic J.T."/>
            <person name="Wilkins L.G.E."/>
            <person name="Leibrecht L."/>
            <person name="Leray M."/>
            <person name="Zauner S."/>
            <person name="Polzin J."/>
            <person name="Camacho Y."/>
            <person name="Gros O."/>
            <person name="van Gils J.A."/>
            <person name="Eisen J.A."/>
            <person name="Petersen J.M."/>
            <person name="Yuen B."/>
        </authorList>
    </citation>
    <scope>NUCLEOTIDE SEQUENCE</scope>
    <source>
        <strain evidence="11">MAGL173</strain>
    </source>
</reference>
<evidence type="ECO:0000313" key="11">
    <source>
        <dbReference type="EMBL" id="MCG7938815.1"/>
    </source>
</evidence>
<comment type="similarity">
    <text evidence="6">Belongs to the methyl-accepting chemotaxis (MCP) protein family.</text>
</comment>
<dbReference type="GO" id="GO:0007165">
    <property type="term" value="P:signal transduction"/>
    <property type="evidence" value="ECO:0007669"/>
    <property type="project" value="UniProtKB-KW"/>
</dbReference>
<evidence type="ECO:0000256" key="7">
    <source>
        <dbReference type="PROSITE-ProRule" id="PRU00284"/>
    </source>
</evidence>
<proteinExistence type="inferred from homology"/>
<dbReference type="CDD" id="cd06225">
    <property type="entry name" value="HAMP"/>
    <property type="match status" value="1"/>
</dbReference>
<feature type="domain" description="HAMP" evidence="10">
    <location>
        <begin position="213"/>
        <end position="267"/>
    </location>
</feature>
<evidence type="ECO:0000259" key="9">
    <source>
        <dbReference type="PROSITE" id="PS50111"/>
    </source>
</evidence>
<dbReference type="GO" id="GO:0016020">
    <property type="term" value="C:membrane"/>
    <property type="evidence" value="ECO:0007669"/>
    <property type="project" value="UniProtKB-SubCell"/>
</dbReference>
<gene>
    <name evidence="11" type="ORF">JAZ04_08150</name>
</gene>
<name>A0A9E4K3M6_9GAMM</name>
<evidence type="ECO:0000256" key="8">
    <source>
        <dbReference type="SAM" id="Phobius"/>
    </source>
</evidence>
<keyword evidence="3 8" id="KW-1133">Transmembrane helix</keyword>
<evidence type="ECO:0000256" key="3">
    <source>
        <dbReference type="ARBA" id="ARBA00022989"/>
    </source>
</evidence>
<dbReference type="SMART" id="SM00283">
    <property type="entry name" value="MA"/>
    <property type="match status" value="1"/>
</dbReference>
<keyword evidence="5 7" id="KW-0807">Transducer</keyword>
<evidence type="ECO:0000313" key="12">
    <source>
        <dbReference type="Proteomes" id="UP000886687"/>
    </source>
</evidence>
<dbReference type="Proteomes" id="UP000886687">
    <property type="component" value="Unassembled WGS sequence"/>
</dbReference>
<evidence type="ECO:0000256" key="6">
    <source>
        <dbReference type="ARBA" id="ARBA00029447"/>
    </source>
</evidence>
<comment type="caution">
    <text evidence="11">The sequence shown here is derived from an EMBL/GenBank/DDBJ whole genome shotgun (WGS) entry which is preliminary data.</text>
</comment>
<keyword evidence="2 8" id="KW-0812">Transmembrane</keyword>
<evidence type="ECO:0000256" key="1">
    <source>
        <dbReference type="ARBA" id="ARBA00004141"/>
    </source>
</evidence>
<dbReference type="InterPro" id="IPR004089">
    <property type="entry name" value="MCPsignal_dom"/>
</dbReference>
<dbReference type="CDD" id="cd11386">
    <property type="entry name" value="MCP_signal"/>
    <property type="match status" value="1"/>
</dbReference>
<comment type="subcellular location">
    <subcellularLocation>
        <location evidence="1">Membrane</location>
        <topology evidence="1">Multi-pass membrane protein</topology>
    </subcellularLocation>
</comment>
<protein>
    <submittedName>
        <fullName evidence="11">Methyl-accepting chemotaxis protein</fullName>
    </submittedName>
</protein>
<dbReference type="EMBL" id="JAEPDI010000004">
    <property type="protein sequence ID" value="MCG7938815.1"/>
    <property type="molecule type" value="Genomic_DNA"/>
</dbReference>
<accession>A0A9E4K3M6</accession>
<dbReference type="InterPro" id="IPR003660">
    <property type="entry name" value="HAMP_dom"/>
</dbReference>
<dbReference type="FunFam" id="1.10.287.950:FF:000001">
    <property type="entry name" value="Methyl-accepting chemotaxis sensory transducer"/>
    <property type="match status" value="1"/>
</dbReference>
<feature type="transmembrane region" description="Helical" evidence="8">
    <location>
        <begin position="189"/>
        <end position="213"/>
    </location>
</feature>
<dbReference type="Gene3D" id="1.10.287.950">
    <property type="entry name" value="Methyl-accepting chemotaxis protein"/>
    <property type="match status" value="1"/>
</dbReference>
<dbReference type="Pfam" id="PF00015">
    <property type="entry name" value="MCPsignal"/>
    <property type="match status" value="1"/>
</dbReference>
<evidence type="ECO:0000259" key="10">
    <source>
        <dbReference type="PROSITE" id="PS50885"/>
    </source>
</evidence>
<feature type="domain" description="Methyl-accepting transducer" evidence="9">
    <location>
        <begin position="272"/>
        <end position="508"/>
    </location>
</feature>
<dbReference type="SMART" id="SM00304">
    <property type="entry name" value="HAMP"/>
    <property type="match status" value="2"/>
</dbReference>
<keyword evidence="4 8" id="KW-0472">Membrane</keyword>
<dbReference type="Pfam" id="PF00672">
    <property type="entry name" value="HAMP"/>
    <property type="match status" value="1"/>
</dbReference>
<dbReference type="PROSITE" id="PS50111">
    <property type="entry name" value="CHEMOTAXIS_TRANSDUC_2"/>
    <property type="match status" value="1"/>
</dbReference>
<sequence length="544" mass="58152">MNASLIETAEAIADMLAAVSAEAILGKKYSTLVDYVKVANKNPRVIYALYIRADGKRPLTRYVNRKNPLVKGLIGKGEGRTPMDKLLSASAADSNIQEIIRPVIFEGKKLATVQLGVTVEGVNQRMDEMQTRFQKLIDDSGAKVTSAMNSVAESITKQLQTNFALVNDQSARSNMEAKQTIESSATNLIWTQIGTMTVIGILILTALCVFFVIRIIHPINDLKTTMQDIAEGEGDLTQRLPEKGSDEINQVASAFNLFVSKIQNTLIQTCDSMNELNSATATLSGLAQQNSESVNMQRLETQQVATAITEMAATVEEIAHSADSAASAAREANNEATEGKDAMNDTVNAIDSMAAEVTHAADVINRLEADSESIGSVLDVIRGIADQTNLLALNAAIEAARAGEQGRGFAVVADEVRTLAKRTQDSTSEIHGIIENLQSGTRNAAQVMSGGLTAAKQTVETAGRAGNALNNIVQSVTTILDMNTQIATASEQHTTVTHEIDRSVVRISEVSETAAEGSSKTADKSQELSNLGAKLKALVTQFKL</sequence>
<dbReference type="GO" id="GO:0006935">
    <property type="term" value="P:chemotaxis"/>
    <property type="evidence" value="ECO:0007669"/>
    <property type="project" value="UniProtKB-ARBA"/>
</dbReference>
<dbReference type="PROSITE" id="PS50885">
    <property type="entry name" value="HAMP"/>
    <property type="match status" value="1"/>
</dbReference>
<evidence type="ECO:0000256" key="5">
    <source>
        <dbReference type="ARBA" id="ARBA00023224"/>
    </source>
</evidence>
<evidence type="ECO:0000256" key="4">
    <source>
        <dbReference type="ARBA" id="ARBA00023136"/>
    </source>
</evidence>
<dbReference type="PANTHER" id="PTHR32089:SF119">
    <property type="entry name" value="METHYL-ACCEPTING CHEMOTAXIS PROTEIN CTPL"/>
    <property type="match status" value="1"/>
</dbReference>
<dbReference type="PANTHER" id="PTHR32089">
    <property type="entry name" value="METHYL-ACCEPTING CHEMOTAXIS PROTEIN MCPB"/>
    <property type="match status" value="1"/>
</dbReference>
<dbReference type="SUPFAM" id="SSF58104">
    <property type="entry name" value="Methyl-accepting chemotaxis protein (MCP) signaling domain"/>
    <property type="match status" value="1"/>
</dbReference>
<evidence type="ECO:0000256" key="2">
    <source>
        <dbReference type="ARBA" id="ARBA00022692"/>
    </source>
</evidence>
<organism evidence="11 12">
    <name type="scientific">Candidatus Thiodiazotropha lotti</name>
    <dbReference type="NCBI Taxonomy" id="2792787"/>
    <lineage>
        <taxon>Bacteria</taxon>
        <taxon>Pseudomonadati</taxon>
        <taxon>Pseudomonadota</taxon>
        <taxon>Gammaproteobacteria</taxon>
        <taxon>Chromatiales</taxon>
        <taxon>Sedimenticolaceae</taxon>
        <taxon>Candidatus Thiodiazotropha</taxon>
    </lineage>
</organism>